<accession>C3XJ94</accession>
<dbReference type="EMBL" id="ACDN02000017">
    <property type="protein sequence ID" value="EEO25083.2"/>
    <property type="molecule type" value="Genomic_DNA"/>
</dbReference>
<protein>
    <submittedName>
        <fullName evidence="1">Uncharacterized protein</fullName>
    </submittedName>
</protein>
<proteinExistence type="predicted"/>
<evidence type="ECO:0000313" key="1">
    <source>
        <dbReference type="EMBL" id="EEO25083.2"/>
    </source>
</evidence>
<sequence>MSNRENTQEYSKETLRIQIIDSKGNPIEDAEVILLGMGQKQGQKITLPDKTDSQGEITFDFQEYIKDINRFETTINHPDYYSYPINRNRKICRSYEYGHLCVESFAKIPTFYFDGKTLNISQCPNPAKRYALKNPPNQDSNNQTQKEYYIQLQSNQKNFSIYKDKNLSEASDYILHLEYSSQTTTQPEENKNLNFDNDDTLRKFKKEIESIIKMNEKKGNTISIHKFIVDYDVPDFIEKALQLIDKFENRDTHGVFSEERLAKAKENSNPFDKNLIIKTLKERMVNLVKSNYHITNATLPAINNPTESYYPNQGPTSLCGPAAFFYCLLIDRPDLYVKCVIDLWENGKAKIKNLSIEPSRNCKKPKSLGDDGNKINGVDWITLAGLRDSENMVLDYDEENDQVAGITLEGKIKQWFLKVGAKLLFSNVTYGLHIGKDELLCLVKYKQQYPQAHIISLINAELIGGSSSGIPGIKKSHWIVWKTIPQSNGKDIDSHIQDNATIAQSVVTWGEIDRKVEKIDGKSLKDYTLTEYLSYNFGAMVFLPIPYELGECE</sequence>
<dbReference type="Proteomes" id="UP000005085">
    <property type="component" value="Unassembled WGS sequence"/>
</dbReference>
<dbReference type="HOGENOM" id="CLU_036290_0_0_7"/>
<gene>
    <name evidence="1" type="ORF">HRAG_02140</name>
</gene>
<organism evidence="1 2">
    <name type="scientific">Helicobacter bilis ATCC 43879</name>
    <dbReference type="NCBI Taxonomy" id="613026"/>
    <lineage>
        <taxon>Bacteria</taxon>
        <taxon>Pseudomonadati</taxon>
        <taxon>Campylobacterota</taxon>
        <taxon>Epsilonproteobacteria</taxon>
        <taxon>Campylobacterales</taxon>
        <taxon>Helicobacteraceae</taxon>
        <taxon>Helicobacter</taxon>
    </lineage>
</organism>
<name>C3XJ94_9HELI</name>
<reference evidence="1 2" key="1">
    <citation type="journal article" date="2014" name="Genome Announc.">
        <title>Draft genome sequences of six enterohepatic helicobacter species isolated from humans and one from rhesus macaques.</title>
        <authorList>
            <person name="Shen Z."/>
            <person name="Sheh A."/>
            <person name="Young S.K."/>
            <person name="Abouelliel A."/>
            <person name="Ward D.V."/>
            <person name="Earl A.M."/>
            <person name="Fox J.G."/>
        </authorList>
    </citation>
    <scope>NUCLEOTIDE SEQUENCE [LARGE SCALE GENOMIC DNA]</scope>
    <source>
        <strain evidence="1 2">ATCC 43879</strain>
    </source>
</reference>
<dbReference type="eggNOG" id="ENOG502ZWEM">
    <property type="taxonomic scope" value="Bacteria"/>
</dbReference>
<keyword evidence="2" id="KW-1185">Reference proteome</keyword>
<dbReference type="AlphaFoldDB" id="C3XJ94"/>
<evidence type="ECO:0000313" key="2">
    <source>
        <dbReference type="Proteomes" id="UP000005085"/>
    </source>
</evidence>
<dbReference type="RefSeq" id="WP_020995578.1">
    <property type="nucleotide sequence ID" value="NZ_KI392034.1"/>
</dbReference>
<comment type="caution">
    <text evidence="1">The sequence shown here is derived from an EMBL/GenBank/DDBJ whole genome shotgun (WGS) entry which is preliminary data.</text>
</comment>